<evidence type="ECO:0000313" key="1">
    <source>
        <dbReference type="EMBL" id="SEH38665.1"/>
    </source>
</evidence>
<dbReference type="STRING" id="420404.SAMN05421793_10258"/>
<organism evidence="1 2">
    <name type="scientific">Epilithonimonas hominis</name>
    <dbReference type="NCBI Taxonomy" id="420404"/>
    <lineage>
        <taxon>Bacteria</taxon>
        <taxon>Pseudomonadati</taxon>
        <taxon>Bacteroidota</taxon>
        <taxon>Flavobacteriia</taxon>
        <taxon>Flavobacteriales</taxon>
        <taxon>Weeksellaceae</taxon>
        <taxon>Chryseobacterium group</taxon>
        <taxon>Epilithonimonas</taxon>
    </lineage>
</organism>
<reference evidence="2" key="1">
    <citation type="submission" date="2016-10" db="EMBL/GenBank/DDBJ databases">
        <authorList>
            <person name="Varghese N."/>
            <person name="Submissions S."/>
        </authorList>
    </citation>
    <scope>NUCLEOTIDE SEQUENCE [LARGE SCALE GENOMIC DNA]</scope>
    <source>
        <strain evidence="2">DSM 19326</strain>
    </source>
</reference>
<name>A0A1H6HU98_9FLAO</name>
<evidence type="ECO:0000313" key="2">
    <source>
        <dbReference type="Proteomes" id="UP000198555"/>
    </source>
</evidence>
<proteinExistence type="predicted"/>
<sequence length="80" mass="9546">MVKDFMIDSLKKHISLGIDTSEVFVLGKKNADFIQKLNREAKLFDELKILEHPRYIQQYKSKEKQLYIDKYILTLNNLDK</sequence>
<accession>A0A1H6HU98</accession>
<gene>
    <name evidence="1" type="ORF">SAMN05421793_10258</name>
</gene>
<dbReference type="EMBL" id="FNWX01000002">
    <property type="protein sequence ID" value="SEH38665.1"/>
    <property type="molecule type" value="Genomic_DNA"/>
</dbReference>
<dbReference type="AlphaFoldDB" id="A0A1H6HU98"/>
<keyword evidence="2" id="KW-1185">Reference proteome</keyword>
<dbReference type="Proteomes" id="UP000198555">
    <property type="component" value="Unassembled WGS sequence"/>
</dbReference>
<protein>
    <submittedName>
        <fullName evidence="1">Uncharacterized protein</fullName>
    </submittedName>
</protein>